<reference evidence="4" key="2">
    <citation type="submission" date="2017-05" db="EMBL/GenBank/DDBJ databases">
        <title>Improved OligoMM genomes.</title>
        <authorList>
            <person name="Garzetti D."/>
        </authorList>
    </citation>
    <scope>NUCLEOTIDE SEQUENCE [LARGE SCALE GENOMIC DNA]</scope>
    <source>
        <strain evidence="4">KB18</strain>
    </source>
</reference>
<feature type="domain" description="BF1531-like N-terminal" evidence="1">
    <location>
        <begin position="62"/>
        <end position="237"/>
    </location>
</feature>
<dbReference type="InterPro" id="IPR010037">
    <property type="entry name" value="FkbH_domain"/>
</dbReference>
<keyword evidence="2" id="KW-0378">Hydrolase</keyword>
<protein>
    <submittedName>
        <fullName evidence="2">HAD family hydrolase</fullName>
    </submittedName>
    <submittedName>
        <fullName evidence="3">HAD-IIIC family phosphatase</fullName>
    </submittedName>
</protein>
<evidence type="ECO:0000313" key="4">
    <source>
        <dbReference type="Proteomes" id="UP000196710"/>
    </source>
</evidence>
<dbReference type="SUPFAM" id="SSF56784">
    <property type="entry name" value="HAD-like"/>
    <property type="match status" value="1"/>
</dbReference>
<dbReference type="EMBL" id="CP065321">
    <property type="protein sequence ID" value="QQR31645.1"/>
    <property type="molecule type" value="Genomic_DNA"/>
</dbReference>
<accession>A0A1Z2XVA1</accession>
<dbReference type="InterPro" id="IPR036412">
    <property type="entry name" value="HAD-like_sf"/>
</dbReference>
<dbReference type="KEGG" id="amur:ADH66_17905"/>
<evidence type="ECO:0000313" key="2">
    <source>
        <dbReference type="EMBL" id="ASB42362.1"/>
    </source>
</evidence>
<reference evidence="2" key="1">
    <citation type="journal article" date="2017" name="Genome Announc.">
        <title>High-Quality Whole-Genome Sequences of the Oligo-Mouse-Microbiota Bacterial Community.</title>
        <authorList>
            <person name="Garzetti D."/>
            <person name="Brugiroux S."/>
            <person name="Bunk B."/>
            <person name="Pukall R."/>
            <person name="McCoy K.D."/>
            <person name="Macpherson A.J."/>
            <person name="Stecher B."/>
        </authorList>
    </citation>
    <scope>NUCLEOTIDE SEQUENCE</scope>
    <source>
        <strain evidence="2">KB18</strain>
    </source>
</reference>
<dbReference type="RefSeq" id="WP_066537981.1">
    <property type="nucleotide sequence ID" value="NZ_CP021422.1"/>
</dbReference>
<dbReference type="InterPro" id="IPR049369">
    <property type="entry name" value="BF1531-like_N"/>
</dbReference>
<dbReference type="GO" id="GO:0016787">
    <property type="term" value="F:hydrolase activity"/>
    <property type="evidence" value="ECO:0007669"/>
    <property type="project" value="UniProtKB-KW"/>
</dbReference>
<proteinExistence type="predicted"/>
<evidence type="ECO:0000313" key="5">
    <source>
        <dbReference type="Proteomes" id="UP000596035"/>
    </source>
</evidence>
<dbReference type="Pfam" id="PF21211">
    <property type="entry name" value="FkbH_N"/>
    <property type="match status" value="1"/>
</dbReference>
<gene>
    <name evidence="2" type="ORF">ADH66_17905</name>
    <name evidence="3" type="ORF">I5Q82_08315</name>
</gene>
<keyword evidence="4" id="KW-1185">Reference proteome</keyword>
<dbReference type="NCBIfam" id="TIGR01686">
    <property type="entry name" value="FkbH"/>
    <property type="match status" value="1"/>
</dbReference>
<dbReference type="AlphaFoldDB" id="A0A1Z2XVA1"/>
<dbReference type="InterPro" id="IPR023214">
    <property type="entry name" value="HAD_sf"/>
</dbReference>
<dbReference type="Proteomes" id="UP000596035">
    <property type="component" value="Chromosome"/>
</dbReference>
<organism evidence="3 5">
    <name type="scientific">Acutalibacter muris</name>
    <dbReference type="NCBI Taxonomy" id="1796620"/>
    <lineage>
        <taxon>Bacteria</taxon>
        <taxon>Bacillati</taxon>
        <taxon>Bacillota</taxon>
        <taxon>Clostridia</taxon>
        <taxon>Eubacteriales</taxon>
        <taxon>Acutalibacteraceae</taxon>
        <taxon>Acutalibacter</taxon>
    </lineage>
</organism>
<sequence length="599" mass="68534">MHNLLTYPFNPQTILKKRKSIRRELLASSGPCASAEARIDKKIAVLGGSTTHDIISILELFLLDFGIKPEFYESEFGLYYEDAMFSEELSAFAPDLIYIHTSRRNIAAFPAPADTPESATELLNAQYSHFETMWEHIAEKYRCPVIQNNFELPFYRLLGNRDAWDHRGQTNFITRLNTKLYEYAAAHQDFYINDINYLSADYGLLQWSDPFYWHMYKYCLNLDAVPALSYNVACIIKSIYGKNKKALVLDLDNTLWGGVVGDDGVDGIEIGRETSMGQVYSEFQDYLKELRGYGVMLNVDSKNDEENALAGLNHPEGSLRPEDFISIKANWDPKDLNFTAIAQELNILPESMAFIDDNPAERAIVTAQVPGVSAPVMDAPEHYITALDRCGFFEATKLSKDDLSRNEMYKANAQRAELQKSFANYEEYLLSLEMCARIRPFEPVYIARIAQLTNKSNQFNLTTRRFTESEMQEISGDNSYITLYGRLTDKFGDNGVISVVLGRKEGDTLHIELWLMSCRVLKRSMEHAMLDQLVHRAQRDGVKKLRGYYYKTQKNGMVKDFYKDFGFELISSDGDDTVWELPVAGYTDKNKVIRVNEDE</sequence>
<dbReference type="Gene3D" id="3.40.50.1000">
    <property type="entry name" value="HAD superfamily/HAD-like"/>
    <property type="match status" value="1"/>
</dbReference>
<reference evidence="3 5" key="3">
    <citation type="submission" date="2020-11" db="EMBL/GenBank/DDBJ databases">
        <title>Closed and high quality bacterial genomes of the OMM12 community.</title>
        <authorList>
            <person name="Marbouty M."/>
            <person name="Lamy-Besnier Q."/>
            <person name="Debarbieux L."/>
            <person name="Koszul R."/>
        </authorList>
    </citation>
    <scope>NUCLEOTIDE SEQUENCE [LARGE SCALE GENOMIC DNA]</scope>
    <source>
        <strain evidence="3 5">KB18</strain>
    </source>
</reference>
<name>A0A1Z2XVA1_9FIRM</name>
<evidence type="ECO:0000259" key="1">
    <source>
        <dbReference type="Pfam" id="PF21211"/>
    </source>
</evidence>
<dbReference type="InterPro" id="IPR036514">
    <property type="entry name" value="SGNH_hydro_sf"/>
</dbReference>
<dbReference type="NCBIfam" id="TIGR01681">
    <property type="entry name" value="HAD-SF-IIIC"/>
    <property type="match status" value="1"/>
</dbReference>
<dbReference type="Proteomes" id="UP000196710">
    <property type="component" value="Chromosome"/>
</dbReference>
<dbReference type="Gene3D" id="3.40.50.1110">
    <property type="entry name" value="SGNH hydrolase"/>
    <property type="match status" value="1"/>
</dbReference>
<dbReference type="EMBL" id="CP021422">
    <property type="protein sequence ID" value="ASB42362.1"/>
    <property type="molecule type" value="Genomic_DNA"/>
</dbReference>
<dbReference type="InterPro" id="IPR010033">
    <property type="entry name" value="HAD_SF_ppase_IIIC"/>
</dbReference>
<evidence type="ECO:0000313" key="3">
    <source>
        <dbReference type="EMBL" id="QQR31645.1"/>
    </source>
</evidence>